<dbReference type="Proteomes" id="UP000619265">
    <property type="component" value="Unassembled WGS sequence"/>
</dbReference>
<feature type="domain" description="Retrotransposon Copia-like N-terminal" evidence="2">
    <location>
        <begin position="35"/>
        <end position="78"/>
    </location>
</feature>
<dbReference type="EMBL" id="LIHL02000002">
    <property type="protein sequence ID" value="KAF5478171.1"/>
    <property type="molecule type" value="Genomic_DNA"/>
</dbReference>
<comment type="caution">
    <text evidence="3">The sequence shown here is derived from an EMBL/GenBank/DDBJ whole genome shotgun (WGS) entry which is preliminary data.</text>
</comment>
<organism evidence="3 4">
    <name type="scientific">Juglans regia</name>
    <name type="common">English walnut</name>
    <dbReference type="NCBI Taxonomy" id="51240"/>
    <lineage>
        <taxon>Eukaryota</taxon>
        <taxon>Viridiplantae</taxon>
        <taxon>Streptophyta</taxon>
        <taxon>Embryophyta</taxon>
        <taxon>Tracheophyta</taxon>
        <taxon>Spermatophyta</taxon>
        <taxon>Magnoliopsida</taxon>
        <taxon>eudicotyledons</taxon>
        <taxon>Gunneridae</taxon>
        <taxon>Pentapetalae</taxon>
        <taxon>rosids</taxon>
        <taxon>fabids</taxon>
        <taxon>Fagales</taxon>
        <taxon>Juglandaceae</taxon>
        <taxon>Juglans</taxon>
    </lineage>
</organism>
<evidence type="ECO:0000259" key="2">
    <source>
        <dbReference type="Pfam" id="PF14244"/>
    </source>
</evidence>
<reference evidence="3" key="1">
    <citation type="submission" date="2015-10" db="EMBL/GenBank/DDBJ databases">
        <authorList>
            <person name="Martinez-Garcia P.J."/>
            <person name="Crepeau M.W."/>
            <person name="Puiu D."/>
            <person name="Gonzalez-Ibeas D."/>
            <person name="Whalen J."/>
            <person name="Stevens K."/>
            <person name="Paul R."/>
            <person name="Butterfield T."/>
            <person name="Britton M."/>
            <person name="Reagan R."/>
            <person name="Chakraborty S."/>
            <person name="Walawage S.L."/>
            <person name="Vasquez-Gross H.A."/>
            <person name="Cardeno C."/>
            <person name="Famula R."/>
            <person name="Pratt K."/>
            <person name="Kuruganti S."/>
            <person name="Aradhya M.K."/>
            <person name="Leslie C.A."/>
            <person name="Dandekar A.M."/>
            <person name="Salzberg S.L."/>
            <person name="Wegrzyn J.L."/>
            <person name="Langley C.H."/>
            <person name="Neale D.B."/>
        </authorList>
    </citation>
    <scope>NUCLEOTIDE SEQUENCE</scope>
    <source>
        <tissue evidence="3">Leaves</tissue>
    </source>
</reference>
<sequence length="264" mass="29798">MTETPPTQTNNTNMFSNPETNPHHPASPYYIQPGEEASSPLVPDLIITENYVTWARTMRRAMNIKNKLGFIDGKHLKPSNASDALYTTWERCNDMVIAWIQHSVCIEHRSSIAHVNTAAAVWNDLLERFSIQNAPRIFQLTKSISALTQDDESVMQFLMGLHDSFDVVRAHILLYDPLPALNRVLSLIQQEERCRQLNSTQAPIAMAVEDLINAANLPCVKIDYFVLTATFRDTRWNGASKQILISICVPIVAYQDTLEKNATS</sequence>
<gene>
    <name evidence="3" type="ORF">F2P56_004755</name>
</gene>
<dbReference type="Pfam" id="PF14244">
    <property type="entry name" value="Retrotran_gag_3"/>
    <property type="match status" value="1"/>
</dbReference>
<accession>A0A833Y600</accession>
<dbReference type="PANTHER" id="PTHR37610">
    <property type="entry name" value="CCHC-TYPE DOMAIN-CONTAINING PROTEIN"/>
    <property type="match status" value="1"/>
</dbReference>
<name>A0A833Y600_JUGRE</name>
<proteinExistence type="predicted"/>
<dbReference type="Gramene" id="Jr02_16990_p1">
    <property type="protein sequence ID" value="cds.Jr02_16990_p1"/>
    <property type="gene ID" value="Jr02_16990"/>
</dbReference>
<dbReference type="InterPro" id="IPR029472">
    <property type="entry name" value="Copia-like_N"/>
</dbReference>
<evidence type="ECO:0000313" key="4">
    <source>
        <dbReference type="Proteomes" id="UP000619265"/>
    </source>
</evidence>
<dbReference type="AlphaFoldDB" id="A0A833Y600"/>
<feature type="compositionally biased region" description="Low complexity" evidence="1">
    <location>
        <begin position="1"/>
        <end position="13"/>
    </location>
</feature>
<evidence type="ECO:0000256" key="1">
    <source>
        <dbReference type="SAM" id="MobiDB-lite"/>
    </source>
</evidence>
<protein>
    <recommendedName>
        <fullName evidence="2">Retrotransposon Copia-like N-terminal domain-containing protein</fullName>
    </recommendedName>
</protein>
<reference evidence="3" key="2">
    <citation type="submission" date="2020-03" db="EMBL/GenBank/DDBJ databases">
        <title>Walnut 2.0.</title>
        <authorList>
            <person name="Marrano A."/>
            <person name="Britton M."/>
            <person name="Zimin A.V."/>
            <person name="Zaini P.A."/>
            <person name="Workman R."/>
            <person name="Puiu D."/>
            <person name="Bianco L."/>
            <person name="Allen B.J."/>
            <person name="Troggio M."/>
            <person name="Leslie C.A."/>
            <person name="Timp W."/>
            <person name="Dendekar A."/>
            <person name="Salzberg S.L."/>
            <person name="Neale D.B."/>
        </authorList>
    </citation>
    <scope>NUCLEOTIDE SEQUENCE</scope>
    <source>
        <tissue evidence="3">Leaves</tissue>
    </source>
</reference>
<feature type="region of interest" description="Disordered" evidence="1">
    <location>
        <begin position="1"/>
        <end position="33"/>
    </location>
</feature>
<dbReference type="PANTHER" id="PTHR37610:SF100">
    <property type="entry name" value="COPIA-LIKE POLYPROTEIN_RETROTRANSPOSON"/>
    <property type="match status" value="1"/>
</dbReference>
<evidence type="ECO:0000313" key="3">
    <source>
        <dbReference type="EMBL" id="KAF5478171.1"/>
    </source>
</evidence>